<dbReference type="EMBL" id="QXQB01000002">
    <property type="protein sequence ID" value="RJX40177.1"/>
    <property type="molecule type" value="Genomic_DNA"/>
</dbReference>
<evidence type="ECO:0000256" key="1">
    <source>
        <dbReference type="SAM" id="Phobius"/>
    </source>
</evidence>
<feature type="transmembrane region" description="Helical" evidence="1">
    <location>
        <begin position="12"/>
        <end position="34"/>
    </location>
</feature>
<dbReference type="AlphaFoldDB" id="A0A3A6PGH1"/>
<feature type="transmembrane region" description="Helical" evidence="1">
    <location>
        <begin position="69"/>
        <end position="89"/>
    </location>
</feature>
<gene>
    <name evidence="2" type="ORF">D3P09_12515</name>
</gene>
<protein>
    <submittedName>
        <fullName evidence="2">Uncharacterized protein</fullName>
    </submittedName>
</protein>
<keyword evidence="1" id="KW-0812">Transmembrane</keyword>
<evidence type="ECO:0000313" key="3">
    <source>
        <dbReference type="Proteomes" id="UP000267798"/>
    </source>
</evidence>
<accession>A0A3A6PGH1</accession>
<dbReference type="Proteomes" id="UP000267798">
    <property type="component" value="Unassembled WGS sequence"/>
</dbReference>
<organism evidence="2 3">
    <name type="scientific">Paenibacillus pinisoli</name>
    <dbReference type="NCBI Taxonomy" id="1276110"/>
    <lineage>
        <taxon>Bacteria</taxon>
        <taxon>Bacillati</taxon>
        <taxon>Bacillota</taxon>
        <taxon>Bacilli</taxon>
        <taxon>Bacillales</taxon>
        <taxon>Paenibacillaceae</taxon>
        <taxon>Paenibacillus</taxon>
    </lineage>
</organism>
<dbReference type="OrthoDB" id="2455375at2"/>
<proteinExistence type="predicted"/>
<keyword evidence="1" id="KW-1133">Transmembrane helix</keyword>
<name>A0A3A6PGH1_9BACL</name>
<feature type="transmembrane region" description="Helical" evidence="1">
    <location>
        <begin position="40"/>
        <end position="62"/>
    </location>
</feature>
<dbReference type="RefSeq" id="WP_120110209.1">
    <property type="nucleotide sequence ID" value="NZ_QXQB01000002.1"/>
</dbReference>
<keyword evidence="1" id="KW-0472">Membrane</keyword>
<comment type="caution">
    <text evidence="2">The sequence shown here is derived from an EMBL/GenBank/DDBJ whole genome shotgun (WGS) entry which is preliminary data.</text>
</comment>
<sequence>MKVYLILTQILYVICLLPWFVFWGLSFMSFANGIGFGNTAFVAAISAYPIAAVACSLIAWLIHKKKARTAVIVNLIPMLWIIGLGSLLLL</sequence>
<evidence type="ECO:0000313" key="2">
    <source>
        <dbReference type="EMBL" id="RJX40177.1"/>
    </source>
</evidence>
<keyword evidence="3" id="KW-1185">Reference proteome</keyword>
<reference evidence="2 3" key="1">
    <citation type="submission" date="2018-09" db="EMBL/GenBank/DDBJ databases">
        <title>Paenibacillus aracenensis nov. sp. isolated from a cave in southern Spain.</title>
        <authorList>
            <person name="Jurado V."/>
            <person name="Gutierrez-Patricio S."/>
            <person name="Gonzalez-Pimentel J.L."/>
            <person name="Miller A.Z."/>
            <person name="Laiz L."/>
            <person name="Saiz-Jimenez C."/>
        </authorList>
    </citation>
    <scope>NUCLEOTIDE SEQUENCE [LARGE SCALE GENOMIC DNA]</scope>
    <source>
        <strain evidence="2 3">JCM 19203</strain>
    </source>
</reference>